<dbReference type="AlphaFoldDB" id="A0A3R7P8T9"/>
<feature type="region of interest" description="Disordered" evidence="1">
    <location>
        <begin position="75"/>
        <end position="166"/>
    </location>
</feature>
<evidence type="ECO:0000256" key="1">
    <source>
        <dbReference type="SAM" id="MobiDB-lite"/>
    </source>
</evidence>
<reference evidence="3 4" key="2">
    <citation type="submission" date="2019-01" db="EMBL/GenBank/DDBJ databases">
        <title>The decoding of complex shrimp genome reveals the adaptation for benthos swimmer, frequently molting mechanism and breeding impact on genome.</title>
        <authorList>
            <person name="Sun Y."/>
            <person name="Gao Y."/>
            <person name="Yu Y."/>
        </authorList>
    </citation>
    <scope>NUCLEOTIDE SEQUENCE [LARGE SCALE GENOMIC DNA]</scope>
    <source>
        <tissue evidence="3">Muscle</tissue>
    </source>
</reference>
<feature type="region of interest" description="Disordered" evidence="1">
    <location>
        <begin position="1"/>
        <end position="29"/>
    </location>
</feature>
<evidence type="ECO:0000313" key="4">
    <source>
        <dbReference type="Proteomes" id="UP000283509"/>
    </source>
</evidence>
<dbReference type="EMBL" id="QCYY01001344">
    <property type="protein sequence ID" value="ROT78721.1"/>
    <property type="molecule type" value="Genomic_DNA"/>
</dbReference>
<evidence type="ECO:0000313" key="3">
    <source>
        <dbReference type="EMBL" id="ROT78721.1"/>
    </source>
</evidence>
<sequence>MIKQKPPSFSSVGASMSSGSGGSTKYMLGGSSAPIHHPTRYSVMGMGRVLDPSRLSHALRTPTPEASRYEPNFMLGPATAHDYPATTTSPSLLRRPPAATPSSRRMRPPSPKPHWRSESRYMSRPKLNSDKKHEARYMLHPPTPELPRTFENKYGSSGMEKGVGEKDLGTGSGLYDTYWHIPRATLWCSHKGCVYDSQPCKECQWKQDDCSSTCSSVNPPPTFTALDKYQPVRPRPKCHQCSCGIIFAITTVFSLLVLLLITGFILYIEMVLKYQRDNVKDRM</sequence>
<protein>
    <submittedName>
        <fullName evidence="3">Uncharacterized protein</fullName>
    </submittedName>
</protein>
<keyword evidence="2" id="KW-1133">Transmembrane helix</keyword>
<keyword evidence="2" id="KW-0472">Membrane</keyword>
<keyword evidence="4" id="KW-1185">Reference proteome</keyword>
<feature type="compositionally biased region" description="Basic and acidic residues" evidence="1">
    <location>
        <begin position="115"/>
        <end position="137"/>
    </location>
</feature>
<feature type="compositionally biased region" description="Low complexity" evidence="1">
    <location>
        <begin position="8"/>
        <end position="18"/>
    </location>
</feature>
<gene>
    <name evidence="3" type="ORF">C7M84_002558</name>
</gene>
<accession>A0A3R7P8T9</accession>
<dbReference type="Proteomes" id="UP000283509">
    <property type="component" value="Unassembled WGS sequence"/>
</dbReference>
<comment type="caution">
    <text evidence="3">The sequence shown here is derived from an EMBL/GenBank/DDBJ whole genome shotgun (WGS) entry which is preliminary data.</text>
</comment>
<organism evidence="3 4">
    <name type="scientific">Penaeus vannamei</name>
    <name type="common">Whiteleg shrimp</name>
    <name type="synonym">Litopenaeus vannamei</name>
    <dbReference type="NCBI Taxonomy" id="6689"/>
    <lineage>
        <taxon>Eukaryota</taxon>
        <taxon>Metazoa</taxon>
        <taxon>Ecdysozoa</taxon>
        <taxon>Arthropoda</taxon>
        <taxon>Crustacea</taxon>
        <taxon>Multicrustacea</taxon>
        <taxon>Malacostraca</taxon>
        <taxon>Eumalacostraca</taxon>
        <taxon>Eucarida</taxon>
        <taxon>Decapoda</taxon>
        <taxon>Dendrobranchiata</taxon>
        <taxon>Penaeoidea</taxon>
        <taxon>Penaeidae</taxon>
        <taxon>Penaeus</taxon>
    </lineage>
</organism>
<evidence type="ECO:0000256" key="2">
    <source>
        <dbReference type="SAM" id="Phobius"/>
    </source>
</evidence>
<feature type="transmembrane region" description="Helical" evidence="2">
    <location>
        <begin position="245"/>
        <end position="268"/>
    </location>
</feature>
<proteinExistence type="predicted"/>
<reference evidence="3 4" key="1">
    <citation type="submission" date="2018-04" db="EMBL/GenBank/DDBJ databases">
        <authorList>
            <person name="Zhang X."/>
            <person name="Yuan J."/>
            <person name="Li F."/>
            <person name="Xiang J."/>
        </authorList>
    </citation>
    <scope>NUCLEOTIDE SEQUENCE [LARGE SCALE GENOMIC DNA]</scope>
    <source>
        <tissue evidence="3">Muscle</tissue>
    </source>
</reference>
<dbReference type="OrthoDB" id="6359757at2759"/>
<keyword evidence="2" id="KW-0812">Transmembrane</keyword>
<name>A0A3R7P8T9_PENVA</name>
<feature type="compositionally biased region" description="Low complexity" evidence="1">
    <location>
        <begin position="94"/>
        <end position="103"/>
    </location>
</feature>